<dbReference type="PANTHER" id="PTHR10632:SF2">
    <property type="entry name" value="SULFIDE:QUINONE OXIDOREDUCTASE, MITOCHONDRIAL"/>
    <property type="match status" value="1"/>
</dbReference>
<dbReference type="InterPro" id="IPR036188">
    <property type="entry name" value="FAD/NAD-bd_sf"/>
</dbReference>
<evidence type="ECO:0000256" key="10">
    <source>
        <dbReference type="ARBA" id="ARBA00070160"/>
    </source>
</evidence>
<evidence type="ECO:0000256" key="5">
    <source>
        <dbReference type="ARBA" id="ARBA00022827"/>
    </source>
</evidence>
<keyword evidence="3" id="KW-0285">Flavoprotein</keyword>
<keyword evidence="6" id="KW-0809">Transit peptide</keyword>
<sequence>MLAARANTLIKSRSTWAASRVRYASTASEKDKFKVVVVGSGSGGLTVANQIYNRFKSAGKALKEGDVAVIDPAEFHYYQPGWTLVGAGLKEKASTRRPLASLIPSHLALIAENVTSFSPTTSSVTTTSGRTISYDTLVVATGLQINWGNIAGLPKALADPSSGVSSIYSYDTCDKVWHDIEALRSGRAIFTQPAGVVKCAGAPQKIMWMAWDRYQQTKRGDNITIDFYTGMPTMFSVKKYSDELDKLRVRRGVGGHFQHNLVAVDSANRKATFKRADGTTVNEDYTLLHVTPQMGPLDVIKNSPIADEVGWVSIDKETLQHTKYPNIWALGDCSSAPTSKTAAAITAQAPVLTENLFSVVDTGKLSGARYDGYTSCPLLTGYGQLMLAEFKYGLEPKETFAILGDQKSPKRLYYHFKKDLFPWSYWNFMVKGTWFGTWGIRPRFPAASD</sequence>
<dbReference type="Pfam" id="PF07992">
    <property type="entry name" value="Pyr_redox_2"/>
    <property type="match status" value="1"/>
</dbReference>
<comment type="similarity">
    <text evidence="9">Belongs to the SQRD family.</text>
</comment>
<dbReference type="InterPro" id="IPR015904">
    <property type="entry name" value="Sulphide_quinone_reductase"/>
</dbReference>
<accession>A0AAD5YFH0</accession>
<keyword evidence="7" id="KW-0560">Oxidoreductase</keyword>
<feature type="domain" description="FAD/NAD(P)-binding" evidence="11">
    <location>
        <begin position="33"/>
        <end position="153"/>
    </location>
</feature>
<evidence type="ECO:0000256" key="3">
    <source>
        <dbReference type="ARBA" id="ARBA00022630"/>
    </source>
</evidence>
<proteinExistence type="inferred from homology"/>
<dbReference type="GO" id="GO:0005739">
    <property type="term" value="C:mitochondrion"/>
    <property type="evidence" value="ECO:0007669"/>
    <property type="project" value="UniProtKB-SubCell"/>
</dbReference>
<evidence type="ECO:0000313" key="13">
    <source>
        <dbReference type="Proteomes" id="UP001212997"/>
    </source>
</evidence>
<comment type="caution">
    <text evidence="12">The sequence shown here is derived from an EMBL/GenBank/DDBJ whole genome shotgun (WGS) entry which is preliminary data.</text>
</comment>
<dbReference type="PRINTS" id="PR00368">
    <property type="entry name" value="FADPNR"/>
</dbReference>
<dbReference type="FunFam" id="3.50.50.60:FF:000034">
    <property type="entry name" value="sulfide:quinone oxidoreductase, mitochondrial"/>
    <property type="match status" value="1"/>
</dbReference>
<evidence type="ECO:0000256" key="9">
    <source>
        <dbReference type="ARBA" id="ARBA00060891"/>
    </source>
</evidence>
<evidence type="ECO:0000256" key="1">
    <source>
        <dbReference type="ARBA" id="ARBA00001974"/>
    </source>
</evidence>
<dbReference type="SUPFAM" id="SSF51905">
    <property type="entry name" value="FAD/NAD(P)-binding domain"/>
    <property type="match status" value="2"/>
</dbReference>
<reference evidence="12" key="1">
    <citation type="submission" date="2022-07" db="EMBL/GenBank/DDBJ databases">
        <title>Genome Sequence of Physisporinus lineatus.</title>
        <authorList>
            <person name="Buettner E."/>
        </authorList>
    </citation>
    <scope>NUCLEOTIDE SEQUENCE</scope>
    <source>
        <strain evidence="12">VT162</strain>
    </source>
</reference>
<evidence type="ECO:0000256" key="2">
    <source>
        <dbReference type="ARBA" id="ARBA00004173"/>
    </source>
</evidence>
<evidence type="ECO:0000256" key="4">
    <source>
        <dbReference type="ARBA" id="ARBA00022719"/>
    </source>
</evidence>
<keyword evidence="13" id="KW-1185">Reference proteome</keyword>
<protein>
    <recommendedName>
        <fullName evidence="10">Sulfide:quinone oxidoreductase, mitochondrial</fullName>
    </recommendedName>
</protein>
<dbReference type="EMBL" id="JANAWD010000456">
    <property type="protein sequence ID" value="KAJ3479192.1"/>
    <property type="molecule type" value="Genomic_DNA"/>
</dbReference>
<evidence type="ECO:0000256" key="7">
    <source>
        <dbReference type="ARBA" id="ARBA00023002"/>
    </source>
</evidence>
<comment type="subcellular location">
    <subcellularLocation>
        <location evidence="2">Mitochondrion</location>
    </subcellularLocation>
</comment>
<evidence type="ECO:0000256" key="8">
    <source>
        <dbReference type="ARBA" id="ARBA00023128"/>
    </source>
</evidence>
<dbReference type="GO" id="GO:0071949">
    <property type="term" value="F:FAD binding"/>
    <property type="evidence" value="ECO:0007669"/>
    <property type="project" value="TreeGrafter"/>
</dbReference>
<dbReference type="PANTHER" id="PTHR10632">
    <property type="entry name" value="SULFIDE:QUINONE OXIDOREDUCTASE"/>
    <property type="match status" value="1"/>
</dbReference>
<dbReference type="GO" id="GO:0070224">
    <property type="term" value="F:sulfide:quinone oxidoreductase activity"/>
    <property type="evidence" value="ECO:0007669"/>
    <property type="project" value="TreeGrafter"/>
</dbReference>
<keyword evidence="4" id="KW-0874">Quinone</keyword>
<dbReference type="GO" id="GO:0070221">
    <property type="term" value="P:sulfide oxidation, using sulfide:quinone oxidoreductase"/>
    <property type="evidence" value="ECO:0007669"/>
    <property type="project" value="TreeGrafter"/>
</dbReference>
<gene>
    <name evidence="12" type="ORF">NLI96_g9234</name>
</gene>
<comment type="cofactor">
    <cofactor evidence="1">
        <name>FAD</name>
        <dbReference type="ChEBI" id="CHEBI:57692"/>
    </cofactor>
</comment>
<keyword evidence="8" id="KW-0496">Mitochondrion</keyword>
<name>A0AAD5YFH0_9APHY</name>
<dbReference type="GO" id="GO:0048038">
    <property type="term" value="F:quinone binding"/>
    <property type="evidence" value="ECO:0007669"/>
    <property type="project" value="UniProtKB-KW"/>
</dbReference>
<evidence type="ECO:0000259" key="11">
    <source>
        <dbReference type="Pfam" id="PF07992"/>
    </source>
</evidence>
<evidence type="ECO:0000313" key="12">
    <source>
        <dbReference type="EMBL" id="KAJ3479192.1"/>
    </source>
</evidence>
<dbReference type="Gene3D" id="3.50.50.60">
    <property type="entry name" value="FAD/NAD(P)-binding domain"/>
    <property type="match status" value="2"/>
</dbReference>
<evidence type="ECO:0000256" key="6">
    <source>
        <dbReference type="ARBA" id="ARBA00022946"/>
    </source>
</evidence>
<dbReference type="AlphaFoldDB" id="A0AAD5YFH0"/>
<keyword evidence="5" id="KW-0274">FAD</keyword>
<dbReference type="Proteomes" id="UP001212997">
    <property type="component" value="Unassembled WGS sequence"/>
</dbReference>
<dbReference type="InterPro" id="IPR023753">
    <property type="entry name" value="FAD/NAD-binding_dom"/>
</dbReference>
<organism evidence="12 13">
    <name type="scientific">Meripilus lineatus</name>
    <dbReference type="NCBI Taxonomy" id="2056292"/>
    <lineage>
        <taxon>Eukaryota</taxon>
        <taxon>Fungi</taxon>
        <taxon>Dikarya</taxon>
        <taxon>Basidiomycota</taxon>
        <taxon>Agaricomycotina</taxon>
        <taxon>Agaricomycetes</taxon>
        <taxon>Polyporales</taxon>
        <taxon>Meripilaceae</taxon>
        <taxon>Meripilus</taxon>
    </lineage>
</organism>